<feature type="domain" description="HTH gntR-type" evidence="4">
    <location>
        <begin position="9"/>
        <end position="77"/>
    </location>
</feature>
<dbReference type="CDD" id="cd07377">
    <property type="entry name" value="WHTH_GntR"/>
    <property type="match status" value="1"/>
</dbReference>
<reference evidence="5 6" key="1">
    <citation type="submission" date="2021-01" db="EMBL/GenBank/DDBJ databases">
        <title>Genome sequencing of Micromonospora fiedleri MG-37.</title>
        <authorList>
            <person name="Moreland P.E.J."/>
            <person name="Stach J.E.M."/>
        </authorList>
    </citation>
    <scope>NUCLEOTIDE SEQUENCE [LARGE SCALE GENOMIC DNA]</scope>
    <source>
        <strain evidence="5 6">MG-37</strain>
    </source>
</reference>
<dbReference type="PRINTS" id="PR00035">
    <property type="entry name" value="HTHGNTR"/>
</dbReference>
<dbReference type="InterPro" id="IPR036388">
    <property type="entry name" value="WH-like_DNA-bd_sf"/>
</dbReference>
<keyword evidence="1" id="KW-0805">Transcription regulation</keyword>
<dbReference type="InterPro" id="IPR036390">
    <property type="entry name" value="WH_DNA-bd_sf"/>
</dbReference>
<dbReference type="EMBL" id="JAETXL010000005">
    <property type="protein sequence ID" value="MBL6277661.1"/>
    <property type="molecule type" value="Genomic_DNA"/>
</dbReference>
<organism evidence="5 6">
    <name type="scientific">Micromonospora fiedleri</name>
    <dbReference type="NCBI Taxonomy" id="1157498"/>
    <lineage>
        <taxon>Bacteria</taxon>
        <taxon>Bacillati</taxon>
        <taxon>Actinomycetota</taxon>
        <taxon>Actinomycetes</taxon>
        <taxon>Micromonosporales</taxon>
        <taxon>Micromonosporaceae</taxon>
        <taxon>Micromonospora</taxon>
    </lineage>
</organism>
<keyword evidence="3" id="KW-0804">Transcription</keyword>
<comment type="caution">
    <text evidence="5">The sequence shown here is derived from an EMBL/GenBank/DDBJ whole genome shotgun (WGS) entry which is preliminary data.</text>
</comment>
<keyword evidence="6" id="KW-1185">Reference proteome</keyword>
<dbReference type="SMART" id="SM00345">
    <property type="entry name" value="HTH_GNTR"/>
    <property type="match status" value="1"/>
</dbReference>
<dbReference type="RefSeq" id="WP_203222292.1">
    <property type="nucleotide sequence ID" value="NZ_JAETXL010000005.1"/>
</dbReference>
<proteinExistence type="predicted"/>
<evidence type="ECO:0000313" key="6">
    <source>
        <dbReference type="Proteomes" id="UP000661193"/>
    </source>
</evidence>
<sequence length="138" mass="15083">MSIDPRLHTPVYVQLADLLRQRIESGELRPGSLIPSEARLTQEYGIGREAVRMAVALLRSEGLVRTQRGHGSYVRETTERRTVELAAGSSAIARMPTGIERLDLGLDEGVPVLEIRDAEGRTEVLPGDEIAITRPATG</sequence>
<keyword evidence="2" id="KW-0238">DNA-binding</keyword>
<evidence type="ECO:0000256" key="3">
    <source>
        <dbReference type="ARBA" id="ARBA00023163"/>
    </source>
</evidence>
<dbReference type="InterPro" id="IPR000524">
    <property type="entry name" value="Tscrpt_reg_HTH_GntR"/>
</dbReference>
<gene>
    <name evidence="5" type="ORF">JMF97_15990</name>
</gene>
<dbReference type="Pfam" id="PF00392">
    <property type="entry name" value="GntR"/>
    <property type="match status" value="1"/>
</dbReference>
<evidence type="ECO:0000259" key="4">
    <source>
        <dbReference type="PROSITE" id="PS50949"/>
    </source>
</evidence>
<evidence type="ECO:0000313" key="5">
    <source>
        <dbReference type="EMBL" id="MBL6277661.1"/>
    </source>
</evidence>
<dbReference type="PANTHER" id="PTHR44846:SF17">
    <property type="entry name" value="GNTR-FAMILY TRANSCRIPTIONAL REGULATOR"/>
    <property type="match status" value="1"/>
</dbReference>
<name>A0ABS1UMU4_9ACTN</name>
<dbReference type="PROSITE" id="PS50949">
    <property type="entry name" value="HTH_GNTR"/>
    <property type="match status" value="1"/>
</dbReference>
<dbReference type="InterPro" id="IPR050679">
    <property type="entry name" value="Bact_HTH_transcr_reg"/>
</dbReference>
<protein>
    <submittedName>
        <fullName evidence="5">GntR family transcriptional regulator</fullName>
    </submittedName>
</protein>
<dbReference type="PANTHER" id="PTHR44846">
    <property type="entry name" value="MANNOSYL-D-GLYCERATE TRANSPORT/METABOLISM SYSTEM REPRESSOR MNGR-RELATED"/>
    <property type="match status" value="1"/>
</dbReference>
<accession>A0ABS1UMU4</accession>
<dbReference type="Proteomes" id="UP000661193">
    <property type="component" value="Unassembled WGS sequence"/>
</dbReference>
<evidence type="ECO:0000256" key="2">
    <source>
        <dbReference type="ARBA" id="ARBA00023125"/>
    </source>
</evidence>
<dbReference type="Gene3D" id="1.10.10.10">
    <property type="entry name" value="Winged helix-like DNA-binding domain superfamily/Winged helix DNA-binding domain"/>
    <property type="match status" value="1"/>
</dbReference>
<evidence type="ECO:0000256" key="1">
    <source>
        <dbReference type="ARBA" id="ARBA00023015"/>
    </source>
</evidence>
<dbReference type="SUPFAM" id="SSF46785">
    <property type="entry name" value="Winged helix' DNA-binding domain"/>
    <property type="match status" value="1"/>
</dbReference>